<evidence type="ECO:0000256" key="1">
    <source>
        <dbReference type="ARBA" id="ARBA00004202"/>
    </source>
</evidence>
<comment type="subcellular location">
    <subcellularLocation>
        <location evidence="1">Cell membrane</location>
        <topology evidence="1">Peripheral membrane protein</topology>
    </subcellularLocation>
</comment>
<evidence type="ECO:0000256" key="4">
    <source>
        <dbReference type="ARBA" id="ARBA00022679"/>
    </source>
</evidence>
<gene>
    <name evidence="7" type="ORF">Lpp225_2837</name>
</gene>
<comment type="caution">
    <text evidence="7">The sequence shown here is derived from an EMBL/GenBank/DDBJ whole genome shotgun (WGS) entry which is preliminary data.</text>
</comment>
<dbReference type="GO" id="GO:0019350">
    <property type="term" value="P:teichoic acid biosynthetic process"/>
    <property type="evidence" value="ECO:0007669"/>
    <property type="project" value="UniProtKB-KW"/>
</dbReference>
<dbReference type="InterPro" id="IPR051612">
    <property type="entry name" value="Teichoic_Acid_Biosynth"/>
</dbReference>
<dbReference type="GO" id="GO:0005886">
    <property type="term" value="C:plasma membrane"/>
    <property type="evidence" value="ECO:0007669"/>
    <property type="project" value="UniProtKB-SubCell"/>
</dbReference>
<evidence type="ECO:0000256" key="6">
    <source>
        <dbReference type="ARBA" id="ARBA00023136"/>
    </source>
</evidence>
<name>S2N6T0_LACPA</name>
<evidence type="ECO:0000256" key="2">
    <source>
        <dbReference type="ARBA" id="ARBA00010488"/>
    </source>
</evidence>
<keyword evidence="4 7" id="KW-0808">Transferase</keyword>
<evidence type="ECO:0000256" key="5">
    <source>
        <dbReference type="ARBA" id="ARBA00022944"/>
    </source>
</evidence>
<dbReference type="Proteomes" id="UP000014270">
    <property type="component" value="Unassembled WGS sequence"/>
</dbReference>
<dbReference type="AlphaFoldDB" id="S2N6T0"/>
<organism evidence="7 8">
    <name type="scientific">Lacticaseibacillus paracasei subsp. paracasei Lpp225</name>
    <dbReference type="NCBI Taxonomy" id="1256225"/>
    <lineage>
        <taxon>Bacteria</taxon>
        <taxon>Bacillati</taxon>
        <taxon>Bacillota</taxon>
        <taxon>Bacilli</taxon>
        <taxon>Lactobacillales</taxon>
        <taxon>Lactobacillaceae</taxon>
        <taxon>Lacticaseibacillus</taxon>
    </lineage>
</organism>
<sequence length="392" mass="44402">MSGFISHLKYIVLKTLDTIYPSDWFRIDTNKVVVSSFRGKPYSGNPGRIATALHALAPNLDIVWLALDPNAPAPDGVRVVKYDSLASYRELATAKAWVDDFRKKYFPRKKKGQLYYQVWHGVLPLKKIERDAASNLDQMYLNEAKRDGKNTDYMLAGNDFTEQIYENSFWFSGEVLRYGTPSLDGIIGAPRNKIAKDTKRQLGLSDTKKVLFYCPTFRDHFEIADFDLHAVALRQQLSKCLGGEWTILIRLHPNAREHEAEVLHTNPGAIGVTNFPDLSALIMTADLVVTDFSSVMFDSLYADRPTFILAQDYEEYINGERGVYDIINKLPFTVTKTPEELLAGIENFSPETYAEKRQTFLRLIGEHETGKSAFLLAKHILAKMKGETVDDA</sequence>
<dbReference type="InterPro" id="IPR043148">
    <property type="entry name" value="TagF_C"/>
</dbReference>
<dbReference type="PANTHER" id="PTHR37316">
    <property type="entry name" value="TEICHOIC ACID GLYCEROL-PHOSPHATE PRIMASE"/>
    <property type="match status" value="1"/>
</dbReference>
<keyword evidence="3" id="KW-1003">Cell membrane</keyword>
<keyword evidence="5" id="KW-0777">Teichoic acid biosynthesis</keyword>
<dbReference type="InterPro" id="IPR043149">
    <property type="entry name" value="TagF_N"/>
</dbReference>
<reference evidence="7 8" key="1">
    <citation type="journal article" date="2013" name="PLoS ONE">
        <title>Lactobacillus paracasei comparative genomics: towards species pan-genome definition and exploitation of diversity.</title>
        <authorList>
            <person name="Smokvina T."/>
            <person name="Wels M."/>
            <person name="Polka J."/>
            <person name="Chervaux C."/>
            <person name="Brisse S."/>
            <person name="Boekhorst J."/>
            <person name="van Hylckama Vlieg J.E."/>
            <person name="Siezen R.J."/>
        </authorList>
    </citation>
    <scope>NUCLEOTIDE SEQUENCE [LARGE SCALE GENOMIC DNA]</scope>
    <source>
        <strain evidence="7 8">Lpp225</strain>
    </source>
</reference>
<dbReference type="Gene3D" id="3.40.50.12580">
    <property type="match status" value="1"/>
</dbReference>
<dbReference type="InterPro" id="IPR007554">
    <property type="entry name" value="Glycerophosphate_synth"/>
</dbReference>
<dbReference type="PANTHER" id="PTHR37316:SF3">
    <property type="entry name" value="TEICHOIC ACID GLYCEROL-PHOSPHATE TRANSFERASE"/>
    <property type="match status" value="1"/>
</dbReference>
<protein>
    <submittedName>
        <fullName evidence="7">Glycerol phosphotransferase</fullName>
    </submittedName>
</protein>
<dbReference type="SUPFAM" id="SSF53756">
    <property type="entry name" value="UDP-Glycosyltransferase/glycogen phosphorylase"/>
    <property type="match status" value="1"/>
</dbReference>
<evidence type="ECO:0000256" key="3">
    <source>
        <dbReference type="ARBA" id="ARBA00022475"/>
    </source>
</evidence>
<accession>S2N6T0</accession>
<keyword evidence="6" id="KW-0472">Membrane</keyword>
<dbReference type="GO" id="GO:0047355">
    <property type="term" value="F:CDP-glycerol glycerophosphotransferase activity"/>
    <property type="evidence" value="ECO:0007669"/>
    <property type="project" value="InterPro"/>
</dbReference>
<dbReference type="EMBL" id="ANMM01000032">
    <property type="protein sequence ID" value="EPC35665.1"/>
    <property type="molecule type" value="Genomic_DNA"/>
</dbReference>
<proteinExistence type="inferred from homology"/>
<comment type="similarity">
    <text evidence="2">Belongs to the CDP-glycerol glycerophosphotransferase family.</text>
</comment>
<evidence type="ECO:0000313" key="7">
    <source>
        <dbReference type="EMBL" id="EPC35665.1"/>
    </source>
</evidence>
<dbReference type="Gene3D" id="3.40.50.11820">
    <property type="match status" value="1"/>
</dbReference>
<dbReference type="PATRIC" id="fig|1256225.3.peg.2934"/>
<dbReference type="Pfam" id="PF04464">
    <property type="entry name" value="Glyphos_transf"/>
    <property type="match status" value="1"/>
</dbReference>
<evidence type="ECO:0000313" key="8">
    <source>
        <dbReference type="Proteomes" id="UP000014270"/>
    </source>
</evidence>